<dbReference type="InterPro" id="IPR003876">
    <property type="entry name" value="Arg_deiminase"/>
</dbReference>
<comment type="subcellular location">
    <subcellularLocation>
        <location evidence="3">Cytoplasm</location>
    </subcellularLocation>
</comment>
<comment type="pathway">
    <text evidence="3">Amino-acid degradation; L-arginine degradation via ADI pathway; carbamoyl phosphate from L-arginine: step 1/2.</text>
</comment>
<gene>
    <name evidence="3 5" type="primary">arcA</name>
    <name evidence="5" type="ORF">HMPREF0762_00628</name>
</gene>
<dbReference type="HAMAP" id="MF_00242">
    <property type="entry name" value="Arg_deiminase"/>
    <property type="match status" value="1"/>
</dbReference>
<dbReference type="Pfam" id="PF02274">
    <property type="entry name" value="ADI"/>
    <property type="match status" value="1"/>
</dbReference>
<evidence type="ECO:0000256" key="2">
    <source>
        <dbReference type="ARBA" id="ARBA00022801"/>
    </source>
</evidence>
<dbReference type="UniPathway" id="UPA00254">
    <property type="reaction ID" value="UER00364"/>
</dbReference>
<dbReference type="Gene3D" id="3.75.10.10">
    <property type="entry name" value="L-arginine/glycine Amidinotransferase, Chain A"/>
    <property type="match status" value="1"/>
</dbReference>
<protein>
    <recommendedName>
        <fullName evidence="3">Arginine deiminase</fullName>
        <shortName evidence="3">ADI</shortName>
        <ecNumber evidence="3">3.5.3.6</ecNumber>
    </recommendedName>
    <alternativeName>
        <fullName evidence="3">Arginine dihydrolase</fullName>
        <shortName evidence="3">AD</shortName>
    </alternativeName>
</protein>
<name>D0WFM9_SLAES</name>
<dbReference type="Proteomes" id="UP000006001">
    <property type="component" value="Unassembled WGS sequence"/>
</dbReference>
<dbReference type="STRING" id="649764.HMPREF0762_00628"/>
<keyword evidence="2 3" id="KW-0378">Hydrolase</keyword>
<dbReference type="AlphaFoldDB" id="D0WFM9"/>
<feature type="active site" description="Amidino-cysteine intermediate" evidence="3 4">
    <location>
        <position position="407"/>
    </location>
</feature>
<dbReference type="eggNOG" id="COG2235">
    <property type="taxonomic scope" value="Bacteria"/>
</dbReference>
<comment type="similarity">
    <text evidence="1 3">Belongs to the arginine deiminase family.</text>
</comment>
<keyword evidence="3" id="KW-0963">Cytoplasm</keyword>
<dbReference type="EC" id="3.5.3.6" evidence="3"/>
<sequence length="417" mass="46338">MANGLYVHSEIGRLKKVLLHRPGEELLNLTPDDLERLLFDDVPFLEVAQAEHDRFAEILREQGTEVLYLEKLTAEALDAAGSREEFTNQWLDESGLHGKKARAAVKEFMDSIEGTQAFVEKCIAGIRKNELELPAATSSNLLADLVGFGQDSATDLLINPMPNTYFTRDPFAIVGKGVTLNRMFSVTRNRETIFGKYIFRDHPDYNEAPLWYRRNATYHIEGGDVLNINAHTLAIGISQRTQAAAIDTLAQTLFWDKELESEIDTIYAFNIPVSRAFMHLDTVFTQIDIDKFTIHPGIMGTLQVFKMTKGASEGDVKIEEMNDTLEHVLAKAMGLDAVKLIQCGGGDPVAAAREQWNDGSNTLCVAPGTICVYQRNSVTNEVLDKEGLNLLVVPSAELSRGRGGPRCMSMPFAREDL</sequence>
<dbReference type="GO" id="GO:0019546">
    <property type="term" value="P:L-arginine deiminase pathway"/>
    <property type="evidence" value="ECO:0007669"/>
    <property type="project" value="UniProtKB-UniRule"/>
</dbReference>
<dbReference type="Gene3D" id="1.10.3930.10">
    <property type="entry name" value="Arginine deiminase"/>
    <property type="match status" value="1"/>
</dbReference>
<dbReference type="PIRSF" id="PIRSF006356">
    <property type="entry name" value="Arg_deiminase"/>
    <property type="match status" value="1"/>
</dbReference>
<dbReference type="RefSeq" id="WP_006361874.1">
    <property type="nucleotide sequence ID" value="NZ_GG700630.1"/>
</dbReference>
<dbReference type="HOGENOM" id="CLU_052662_0_1_11"/>
<accession>D0WFM9</accession>
<dbReference type="EMBL" id="ACUX02000006">
    <property type="protein sequence ID" value="EEZ61292.1"/>
    <property type="molecule type" value="Genomic_DNA"/>
</dbReference>
<dbReference type="PANTHER" id="PTHR47271">
    <property type="entry name" value="ARGININE DEIMINASE"/>
    <property type="match status" value="1"/>
</dbReference>
<dbReference type="GO" id="GO:0005737">
    <property type="term" value="C:cytoplasm"/>
    <property type="evidence" value="ECO:0007669"/>
    <property type="project" value="UniProtKB-SubCell"/>
</dbReference>
<evidence type="ECO:0000313" key="5">
    <source>
        <dbReference type="EMBL" id="EEZ61292.1"/>
    </source>
</evidence>
<organism evidence="5 6">
    <name type="scientific">Slackia exigua (strain ATCC 700122 / DSM 15923 / CIP 105133 / JCM 11022 / KCTC 5966 / S-7)</name>
    <dbReference type="NCBI Taxonomy" id="649764"/>
    <lineage>
        <taxon>Bacteria</taxon>
        <taxon>Bacillati</taxon>
        <taxon>Actinomycetota</taxon>
        <taxon>Coriobacteriia</taxon>
        <taxon>Eggerthellales</taxon>
        <taxon>Eggerthellaceae</taxon>
        <taxon>Slackia</taxon>
    </lineage>
</organism>
<proteinExistence type="inferred from homology"/>
<keyword evidence="3" id="KW-0056">Arginine metabolism</keyword>
<reference evidence="5" key="1">
    <citation type="submission" date="2009-10" db="EMBL/GenBank/DDBJ databases">
        <authorList>
            <person name="Weinstock G."/>
            <person name="Sodergren E."/>
            <person name="Clifton S."/>
            <person name="Fulton L."/>
            <person name="Fulton B."/>
            <person name="Courtney L."/>
            <person name="Fronick C."/>
            <person name="Harrison M."/>
            <person name="Strong C."/>
            <person name="Farmer C."/>
            <person name="Delahaunty K."/>
            <person name="Markovic C."/>
            <person name="Hall O."/>
            <person name="Minx P."/>
            <person name="Tomlinson C."/>
            <person name="Mitreva M."/>
            <person name="Nelson J."/>
            <person name="Hou S."/>
            <person name="Wollam A."/>
            <person name="Pepin K.H."/>
            <person name="Johnson M."/>
            <person name="Bhonagiri V."/>
            <person name="Nash W.E."/>
            <person name="Warren W."/>
            <person name="Chinwalla A."/>
            <person name="Mardis E.R."/>
            <person name="Wilson R.K."/>
        </authorList>
    </citation>
    <scope>NUCLEOTIDE SEQUENCE [LARGE SCALE GENOMIC DNA]</scope>
    <source>
        <strain evidence="5">ATCC 700122</strain>
    </source>
</reference>
<dbReference type="NCBIfam" id="NF002381">
    <property type="entry name" value="PRK01388.1"/>
    <property type="match status" value="1"/>
</dbReference>
<evidence type="ECO:0000256" key="4">
    <source>
        <dbReference type="PIRSR" id="PIRSR006356-1"/>
    </source>
</evidence>
<dbReference type="PRINTS" id="PR01466">
    <property type="entry name" value="ARGDEIMINASE"/>
</dbReference>
<keyword evidence="6" id="KW-1185">Reference proteome</keyword>
<dbReference type="GeneID" id="85007239"/>
<dbReference type="GO" id="GO:0016990">
    <property type="term" value="F:arginine deiminase activity"/>
    <property type="evidence" value="ECO:0007669"/>
    <property type="project" value="UniProtKB-UniRule"/>
</dbReference>
<dbReference type="PANTHER" id="PTHR47271:SF2">
    <property type="entry name" value="ARGININE DEIMINASE"/>
    <property type="match status" value="1"/>
</dbReference>
<evidence type="ECO:0000313" key="6">
    <source>
        <dbReference type="Proteomes" id="UP000006001"/>
    </source>
</evidence>
<evidence type="ECO:0000256" key="1">
    <source>
        <dbReference type="ARBA" id="ARBA00010206"/>
    </source>
</evidence>
<dbReference type="NCBIfam" id="TIGR01078">
    <property type="entry name" value="arcA"/>
    <property type="match status" value="1"/>
</dbReference>
<comment type="catalytic activity">
    <reaction evidence="3">
        <text>L-arginine + H2O = L-citrulline + NH4(+)</text>
        <dbReference type="Rhea" id="RHEA:19597"/>
        <dbReference type="ChEBI" id="CHEBI:15377"/>
        <dbReference type="ChEBI" id="CHEBI:28938"/>
        <dbReference type="ChEBI" id="CHEBI:32682"/>
        <dbReference type="ChEBI" id="CHEBI:57743"/>
        <dbReference type="EC" id="3.5.3.6"/>
    </reaction>
</comment>
<comment type="caution">
    <text evidence="5">The sequence shown here is derived from an EMBL/GenBank/DDBJ whole genome shotgun (WGS) entry which is preliminary data.</text>
</comment>
<evidence type="ECO:0000256" key="3">
    <source>
        <dbReference type="HAMAP-Rule" id="MF_00242"/>
    </source>
</evidence>
<dbReference type="OrthoDB" id="9807502at2"/>
<dbReference type="SUPFAM" id="SSF55909">
    <property type="entry name" value="Pentein"/>
    <property type="match status" value="1"/>
</dbReference>